<evidence type="ECO:0000313" key="3">
    <source>
        <dbReference type="Proteomes" id="UP000286716"/>
    </source>
</evidence>
<dbReference type="InterPro" id="IPR001387">
    <property type="entry name" value="Cro/C1-type_HTH"/>
</dbReference>
<dbReference type="SUPFAM" id="SSF47413">
    <property type="entry name" value="lambda repressor-like DNA-binding domains"/>
    <property type="match status" value="1"/>
</dbReference>
<dbReference type="PROSITE" id="PS50943">
    <property type="entry name" value="HTH_CROC1"/>
    <property type="match status" value="1"/>
</dbReference>
<dbReference type="InterPro" id="IPR010982">
    <property type="entry name" value="Lambda_DNA-bd_dom_sf"/>
</dbReference>
<evidence type="ECO:0000313" key="2">
    <source>
        <dbReference type="EMBL" id="RSM37852.1"/>
    </source>
</evidence>
<proteinExistence type="predicted"/>
<comment type="caution">
    <text evidence="2">The sequence shown here is derived from an EMBL/GenBank/DDBJ whole genome shotgun (WGS) entry which is preliminary data.</text>
</comment>
<accession>A0A428W435</accession>
<dbReference type="EMBL" id="QHHU01000064">
    <property type="protein sequence ID" value="RSM37852.1"/>
    <property type="molecule type" value="Genomic_DNA"/>
</dbReference>
<dbReference type="Pfam" id="PF01381">
    <property type="entry name" value="HTH_3"/>
    <property type="match status" value="1"/>
</dbReference>
<dbReference type="GO" id="GO:0003677">
    <property type="term" value="F:DNA binding"/>
    <property type="evidence" value="ECO:0007669"/>
    <property type="project" value="InterPro"/>
</dbReference>
<dbReference type="Proteomes" id="UP000286716">
    <property type="component" value="Unassembled WGS sequence"/>
</dbReference>
<keyword evidence="3" id="KW-1185">Reference proteome</keyword>
<gene>
    <name evidence="2" type="ORF">DMA12_35185</name>
</gene>
<sequence>MSDSVPKEVGVSELTESELGAVEPFGVLLERLIRLKKHDDGRPYTVAEVAEEVSISKSHLYGLIKGSNEPSLRLTQLLATNLGVELEYFGTSQRAREIQGQYAILARLSRQGISDLAFRASELSPNALSTVLDFIDFQASRDGENHTSG</sequence>
<feature type="domain" description="HTH cro/C1-type" evidence="1">
    <location>
        <begin position="44"/>
        <end position="89"/>
    </location>
</feature>
<name>A0A428W435_AMYBA</name>
<protein>
    <submittedName>
        <fullName evidence="2">XRE family transcriptional regulator</fullName>
    </submittedName>
</protein>
<evidence type="ECO:0000259" key="1">
    <source>
        <dbReference type="PROSITE" id="PS50943"/>
    </source>
</evidence>
<dbReference type="Gene3D" id="1.10.260.40">
    <property type="entry name" value="lambda repressor-like DNA-binding domains"/>
    <property type="match status" value="1"/>
</dbReference>
<dbReference type="OrthoDB" id="2679623at2"/>
<dbReference type="AlphaFoldDB" id="A0A428W435"/>
<organism evidence="2 3">
    <name type="scientific">Amycolatopsis balhimycina DSM 5908</name>
    <dbReference type="NCBI Taxonomy" id="1081091"/>
    <lineage>
        <taxon>Bacteria</taxon>
        <taxon>Bacillati</taxon>
        <taxon>Actinomycetota</taxon>
        <taxon>Actinomycetes</taxon>
        <taxon>Pseudonocardiales</taxon>
        <taxon>Pseudonocardiaceae</taxon>
        <taxon>Amycolatopsis</taxon>
    </lineage>
</organism>
<reference evidence="2 3" key="1">
    <citation type="submission" date="2018-05" db="EMBL/GenBank/DDBJ databases">
        <title>Evolution of GPA BGCs.</title>
        <authorList>
            <person name="Waglechner N."/>
            <person name="Wright G.D."/>
        </authorList>
    </citation>
    <scope>NUCLEOTIDE SEQUENCE [LARGE SCALE GENOMIC DNA]</scope>
    <source>
        <strain evidence="2 3">DSM 5908</strain>
    </source>
</reference>
<dbReference type="CDD" id="cd00093">
    <property type="entry name" value="HTH_XRE"/>
    <property type="match status" value="1"/>
</dbReference>
<dbReference type="SMART" id="SM00530">
    <property type="entry name" value="HTH_XRE"/>
    <property type="match status" value="1"/>
</dbReference>